<evidence type="ECO:0000313" key="2">
    <source>
        <dbReference type="Proteomes" id="UP000235347"/>
    </source>
</evidence>
<keyword evidence="2" id="KW-1185">Reference proteome</keyword>
<evidence type="ECO:0000313" key="1">
    <source>
        <dbReference type="EMBL" id="PMS16962.1"/>
    </source>
</evidence>
<proteinExistence type="predicted"/>
<comment type="caution">
    <text evidence="1">The sequence shown here is derived from an EMBL/GenBank/DDBJ whole genome shotgun (WGS) entry which is preliminary data.</text>
</comment>
<name>A0A2N7VII0_9BURK</name>
<accession>A0A2N7VII0</accession>
<gene>
    <name evidence="1" type="ORF">C0Z19_25150</name>
</gene>
<reference evidence="1 2" key="1">
    <citation type="submission" date="2018-01" db="EMBL/GenBank/DDBJ databases">
        <title>Whole genome analyses suggest that Burkholderia sensu lato contains two further novel genera in the rhizoxinica-symbiotica group Mycetohabitans gen. nov., and Trinickia gen. nov.: implications for the evolution of diazotrophy and nodulation in the Burkholderiaceae.</title>
        <authorList>
            <person name="Estrada-de los Santos P."/>
            <person name="Palmer M."/>
            <person name="Chavez-Ramirez B."/>
            <person name="Beukes C."/>
            <person name="Steenkamp E.T."/>
            <person name="Hirsch A.M."/>
            <person name="Manyaka P."/>
            <person name="Maluk M."/>
            <person name="Lafos M."/>
            <person name="Crook M."/>
            <person name="Gross E."/>
            <person name="Simon M.F."/>
            <person name="Bueno dos Reis Junior F."/>
            <person name="Poole P.S."/>
            <person name="Venter S.N."/>
            <person name="James E.K."/>
        </authorList>
    </citation>
    <scope>NUCLEOTIDE SEQUENCE [LARGE SCALE GENOMIC DNA]</scope>
    <source>
        <strain evidence="1 2">GP25-8</strain>
    </source>
</reference>
<organism evidence="1 2">
    <name type="scientific">Trinickia soli</name>
    <dbReference type="NCBI Taxonomy" id="380675"/>
    <lineage>
        <taxon>Bacteria</taxon>
        <taxon>Pseudomonadati</taxon>
        <taxon>Pseudomonadota</taxon>
        <taxon>Betaproteobacteria</taxon>
        <taxon>Burkholderiales</taxon>
        <taxon>Burkholderiaceae</taxon>
        <taxon>Trinickia</taxon>
    </lineage>
</organism>
<sequence>MRRFGRQSFPWFIAQRLRARRAYGPTIAARRLAVGARSRVTFLVRLVFSGRIKRLREKHSAIAIRAFAVLFARRPNAHGCFIGIR</sequence>
<protein>
    <submittedName>
        <fullName evidence="1">Uncharacterized protein</fullName>
    </submittedName>
</protein>
<dbReference type="EMBL" id="PNYB01000032">
    <property type="protein sequence ID" value="PMS16962.1"/>
    <property type="molecule type" value="Genomic_DNA"/>
</dbReference>
<dbReference type="AlphaFoldDB" id="A0A2N7VII0"/>
<dbReference type="Proteomes" id="UP000235347">
    <property type="component" value="Unassembled WGS sequence"/>
</dbReference>